<name>A0A8I3WZW3_CALJA</name>
<dbReference type="AlphaFoldDB" id="A0A8I3WZW3"/>
<reference evidence="1 2" key="1">
    <citation type="submission" date="2009-03" db="EMBL/GenBank/DDBJ databases">
        <authorList>
            <person name="Warren W."/>
            <person name="Ye L."/>
            <person name="Minx P."/>
            <person name="Worley K."/>
            <person name="Gibbs R."/>
            <person name="Wilson R.K."/>
        </authorList>
    </citation>
    <scope>NUCLEOTIDE SEQUENCE [LARGE SCALE GENOMIC DNA]</scope>
</reference>
<organism evidence="1 2">
    <name type="scientific">Callithrix jacchus</name>
    <name type="common">White-tufted-ear marmoset</name>
    <name type="synonym">Simia Jacchus</name>
    <dbReference type="NCBI Taxonomy" id="9483"/>
    <lineage>
        <taxon>Eukaryota</taxon>
        <taxon>Metazoa</taxon>
        <taxon>Chordata</taxon>
        <taxon>Craniata</taxon>
        <taxon>Vertebrata</taxon>
        <taxon>Euteleostomi</taxon>
        <taxon>Mammalia</taxon>
        <taxon>Eutheria</taxon>
        <taxon>Euarchontoglires</taxon>
        <taxon>Primates</taxon>
        <taxon>Haplorrhini</taxon>
        <taxon>Platyrrhini</taxon>
        <taxon>Cebidae</taxon>
        <taxon>Callitrichinae</taxon>
        <taxon>Callithrix</taxon>
        <taxon>Callithrix</taxon>
    </lineage>
</organism>
<reference evidence="1" key="3">
    <citation type="submission" date="2025-09" db="UniProtKB">
        <authorList>
            <consortium name="Ensembl"/>
        </authorList>
    </citation>
    <scope>IDENTIFICATION</scope>
</reference>
<dbReference type="OMA" id="EWYYLAG"/>
<protein>
    <recommendedName>
        <fullName evidence="3">LIN1 transcriptase</fullName>
    </recommendedName>
</protein>
<dbReference type="PANTHER" id="PTHR19446">
    <property type="entry name" value="REVERSE TRANSCRIPTASES"/>
    <property type="match status" value="1"/>
</dbReference>
<accession>A0A8I3WZW3</accession>
<keyword evidence="2" id="KW-1185">Reference proteome</keyword>
<evidence type="ECO:0000313" key="1">
    <source>
        <dbReference type="Ensembl" id="ENSCJAP00000094144.1"/>
    </source>
</evidence>
<dbReference type="Proteomes" id="UP000008225">
    <property type="component" value="Chromosome 10"/>
</dbReference>
<sequence length="144" mass="17055">NQKRAHIAKSILSKKNTVGGLTLPDFKLHYKATVIKTAWYWYQNRVIDQWNRTEVSAATQHIYNHTVFDKSDKNKQWGNNSLFNKWCWENWLAMYRKEKLDPFLTPYTKINSRWIKDLNIRPGTIKILEENLGKTIQDIGARTS</sequence>
<dbReference type="Ensembl" id="ENSCJAT00000122794.1">
    <property type="protein sequence ID" value="ENSCJAP00000094144.1"/>
    <property type="gene ID" value="ENSCJAG00000080723.1"/>
</dbReference>
<evidence type="ECO:0000313" key="2">
    <source>
        <dbReference type="Proteomes" id="UP000008225"/>
    </source>
</evidence>
<dbReference type="GeneTree" id="ENSGT01150000287003"/>
<evidence type="ECO:0008006" key="3">
    <source>
        <dbReference type="Google" id="ProtNLM"/>
    </source>
</evidence>
<reference evidence="1" key="2">
    <citation type="submission" date="2025-08" db="UniProtKB">
        <authorList>
            <consortium name="Ensembl"/>
        </authorList>
    </citation>
    <scope>IDENTIFICATION</scope>
</reference>
<proteinExistence type="predicted"/>